<protein>
    <submittedName>
        <fullName evidence="1">35073_t:CDS:1</fullName>
    </submittedName>
</protein>
<sequence length="415" mass="48652">GICSGTITLKDLDNNLNRIITGTILEEALQLIRYDNIKGSIIEYEQILPDKKVLYKIPPRSNYIVEPKVISNKFAGLIISWIDRRDHMESQYTGFNSPFRFRHIFRMHDKSKFSTQLYRFHHYSNKLPTIKCYEGPSLMIMNLKILENSLVLTIPFNGNKVQSSICGSTSENFIFTYDDKYGSNYRLCRVKNFDHAVCLVSDFGGLLNFGEDLMFKFDKENLRCHIKCKFYEPTTLAEGIYEVEEWNVYKVRRKDDQPMRVMTKNPEKDLYLKSNMPFQFTPIFRMNNHTAFYPKQFYNQSTNRLLPTMKCHHEPSLMLMKLKNGKIVGAYNPLDWTYGVNDGVNYRLSRVVNFDEAIASKKISTNRKELNDLILRFEQNGHYEQPAILPSGNYEIGQWEIFRVSKKDPEALDME</sequence>
<evidence type="ECO:0000313" key="2">
    <source>
        <dbReference type="Proteomes" id="UP000789920"/>
    </source>
</evidence>
<evidence type="ECO:0000313" key="1">
    <source>
        <dbReference type="EMBL" id="CAG8650364.1"/>
    </source>
</evidence>
<comment type="caution">
    <text evidence="1">The sequence shown here is derived from an EMBL/GenBank/DDBJ whole genome shotgun (WGS) entry which is preliminary data.</text>
</comment>
<proteinExistence type="predicted"/>
<dbReference type="EMBL" id="CAJVQC010013686">
    <property type="protein sequence ID" value="CAG8650364.1"/>
    <property type="molecule type" value="Genomic_DNA"/>
</dbReference>
<dbReference type="Proteomes" id="UP000789920">
    <property type="component" value="Unassembled WGS sequence"/>
</dbReference>
<organism evidence="1 2">
    <name type="scientific">Racocetra persica</name>
    <dbReference type="NCBI Taxonomy" id="160502"/>
    <lineage>
        <taxon>Eukaryota</taxon>
        <taxon>Fungi</taxon>
        <taxon>Fungi incertae sedis</taxon>
        <taxon>Mucoromycota</taxon>
        <taxon>Glomeromycotina</taxon>
        <taxon>Glomeromycetes</taxon>
        <taxon>Diversisporales</taxon>
        <taxon>Gigasporaceae</taxon>
        <taxon>Racocetra</taxon>
    </lineage>
</organism>
<reference evidence="1" key="1">
    <citation type="submission" date="2021-06" db="EMBL/GenBank/DDBJ databases">
        <authorList>
            <person name="Kallberg Y."/>
            <person name="Tangrot J."/>
            <person name="Rosling A."/>
        </authorList>
    </citation>
    <scope>NUCLEOTIDE SEQUENCE</scope>
    <source>
        <strain evidence="1">MA461A</strain>
    </source>
</reference>
<gene>
    <name evidence="1" type="ORF">RPERSI_LOCUS7847</name>
</gene>
<feature type="non-terminal residue" evidence="1">
    <location>
        <position position="1"/>
    </location>
</feature>
<keyword evidence="2" id="KW-1185">Reference proteome</keyword>
<accession>A0ACA9NJF1</accession>
<name>A0ACA9NJF1_9GLOM</name>